<keyword evidence="3" id="KW-1185">Reference proteome</keyword>
<dbReference type="PANTHER" id="PTHR19308:SF14">
    <property type="entry name" value="START DOMAIN-CONTAINING PROTEIN"/>
    <property type="match status" value="1"/>
</dbReference>
<protein>
    <submittedName>
        <fullName evidence="2">START domain-containing protein</fullName>
    </submittedName>
</protein>
<dbReference type="EMBL" id="JBFRYB010000001">
    <property type="protein sequence ID" value="MEX1665537.1"/>
    <property type="molecule type" value="Genomic_DNA"/>
</dbReference>
<sequence>MSLFLLVDSSLANDWRLERDEGAVQVYSRAVEGSSIRAVRGVTWIDSSLIRIVNLLWDPTVRPTWDKYCGETYTLESRSAREKFVYVHTELPWPVRDRDMVNSVTWEQAPDTLVVTMRAVATKGFLPRKKDRVRVVQSWSTWTLTPLSGGGVAVEFSAHIDPAGPLPSWLINTLSVESPYDILKRLRGPLANHQIQRDLIGVITEIHGNG</sequence>
<feature type="domain" description="START" evidence="1">
    <location>
        <begin position="15"/>
        <end position="195"/>
    </location>
</feature>
<dbReference type="SUPFAM" id="SSF55961">
    <property type="entry name" value="Bet v1-like"/>
    <property type="match status" value="1"/>
</dbReference>
<dbReference type="Gene3D" id="3.30.530.20">
    <property type="match status" value="1"/>
</dbReference>
<dbReference type="InterPro" id="IPR002913">
    <property type="entry name" value="START_lipid-bd_dom"/>
</dbReference>
<evidence type="ECO:0000259" key="1">
    <source>
        <dbReference type="PROSITE" id="PS50848"/>
    </source>
</evidence>
<proteinExistence type="predicted"/>
<dbReference type="PIRSF" id="PIRSF039033">
    <property type="entry name" value="START_dom"/>
    <property type="match status" value="1"/>
</dbReference>
<dbReference type="Proteomes" id="UP001557484">
    <property type="component" value="Unassembled WGS sequence"/>
</dbReference>
<dbReference type="InterPro" id="IPR051213">
    <property type="entry name" value="START_lipid_transfer"/>
</dbReference>
<dbReference type="PANTHER" id="PTHR19308">
    <property type="entry name" value="PHOSPHATIDYLCHOLINE TRANSFER PROTEIN"/>
    <property type="match status" value="1"/>
</dbReference>
<comment type="caution">
    <text evidence="2">The sequence shown here is derived from an EMBL/GenBank/DDBJ whole genome shotgun (WGS) entry which is preliminary data.</text>
</comment>
<name>A0ABV3TVC4_9GAMM</name>
<evidence type="ECO:0000313" key="2">
    <source>
        <dbReference type="EMBL" id="MEX1665537.1"/>
    </source>
</evidence>
<accession>A0ABV3TVC4</accession>
<gene>
    <name evidence="2" type="ORF">AB4875_08545</name>
</gene>
<evidence type="ECO:0000313" key="3">
    <source>
        <dbReference type="Proteomes" id="UP001557484"/>
    </source>
</evidence>
<dbReference type="PROSITE" id="PS50848">
    <property type="entry name" value="START"/>
    <property type="match status" value="1"/>
</dbReference>
<reference evidence="2 3" key="1">
    <citation type="journal article" date="2011" name="Int. J. Syst. Evol. Microbiol.">
        <title>Zhongshania antarctica gen. nov., sp. nov. and Zhongshania guokunii sp. nov., gammaproteobacteria respectively isolated from coastal attached (fast) ice and surface seawater of the Antarctic.</title>
        <authorList>
            <person name="Li H.J."/>
            <person name="Zhang X.Y."/>
            <person name="Chen C.X."/>
            <person name="Zhang Y.J."/>
            <person name="Gao Z.M."/>
            <person name="Yu Y."/>
            <person name="Chen X.L."/>
            <person name="Chen B."/>
            <person name="Zhang Y.Z."/>
        </authorList>
    </citation>
    <scope>NUCLEOTIDE SEQUENCE [LARGE SCALE GENOMIC DNA]</scope>
    <source>
        <strain evidence="2 3">R06B22</strain>
    </source>
</reference>
<dbReference type="InterPro" id="IPR028347">
    <property type="entry name" value="START_dom_prot"/>
</dbReference>
<dbReference type="InterPro" id="IPR023393">
    <property type="entry name" value="START-like_dom_sf"/>
</dbReference>
<dbReference type="RefSeq" id="WP_368375640.1">
    <property type="nucleotide sequence ID" value="NZ_JBFRYB010000001.1"/>
</dbReference>
<dbReference type="Pfam" id="PF01852">
    <property type="entry name" value="START"/>
    <property type="match status" value="1"/>
</dbReference>
<organism evidence="2 3">
    <name type="scientific">Zhongshania arctica</name>
    <dbReference type="NCBI Taxonomy" id="3238302"/>
    <lineage>
        <taxon>Bacteria</taxon>
        <taxon>Pseudomonadati</taxon>
        <taxon>Pseudomonadota</taxon>
        <taxon>Gammaproteobacteria</taxon>
        <taxon>Cellvibrionales</taxon>
        <taxon>Spongiibacteraceae</taxon>
        <taxon>Zhongshania</taxon>
    </lineage>
</organism>